<evidence type="ECO:0000256" key="7">
    <source>
        <dbReference type="SAM" id="Phobius"/>
    </source>
</evidence>
<dbReference type="PANTHER" id="PTHR30572:SF4">
    <property type="entry name" value="ABC TRANSPORTER PERMEASE YTRF"/>
    <property type="match status" value="1"/>
</dbReference>
<keyword evidence="4 7" id="KW-1133">Transmembrane helix</keyword>
<evidence type="ECO:0000256" key="4">
    <source>
        <dbReference type="ARBA" id="ARBA00022989"/>
    </source>
</evidence>
<feature type="domain" description="MacB-like periplasmic core" evidence="9">
    <location>
        <begin position="59"/>
        <end position="145"/>
    </location>
</feature>
<evidence type="ECO:0000256" key="3">
    <source>
        <dbReference type="ARBA" id="ARBA00022692"/>
    </source>
</evidence>
<feature type="domain" description="ABC3 transporter permease C-terminal" evidence="8">
    <location>
        <begin position="203"/>
        <end position="312"/>
    </location>
</feature>
<dbReference type="InterPro" id="IPR050250">
    <property type="entry name" value="Macrolide_Exporter_MacB"/>
</dbReference>
<accession>A0A930HD10</accession>
<comment type="similarity">
    <text evidence="6">Belongs to the ABC-4 integral membrane protein family.</text>
</comment>
<dbReference type="AlphaFoldDB" id="A0A930HD10"/>
<comment type="subcellular location">
    <subcellularLocation>
        <location evidence="1">Cell membrane</location>
        <topology evidence="1">Multi-pass membrane protein</topology>
    </subcellularLocation>
</comment>
<dbReference type="PANTHER" id="PTHR30572">
    <property type="entry name" value="MEMBRANE COMPONENT OF TRANSPORTER-RELATED"/>
    <property type="match status" value="1"/>
</dbReference>
<evidence type="ECO:0000256" key="2">
    <source>
        <dbReference type="ARBA" id="ARBA00022475"/>
    </source>
</evidence>
<dbReference type="InterPro" id="IPR003838">
    <property type="entry name" value="ABC3_permease_C"/>
</dbReference>
<dbReference type="EMBL" id="JABZQH010000143">
    <property type="protein sequence ID" value="MBF1352373.1"/>
    <property type="molecule type" value="Genomic_DNA"/>
</dbReference>
<proteinExistence type="inferred from homology"/>
<feature type="non-terminal residue" evidence="10">
    <location>
        <position position="1"/>
    </location>
</feature>
<keyword evidence="3 7" id="KW-0812">Transmembrane</keyword>
<feature type="transmembrane region" description="Helical" evidence="7">
    <location>
        <begin position="244"/>
        <end position="267"/>
    </location>
</feature>
<dbReference type="Pfam" id="PF12704">
    <property type="entry name" value="MacB_PCD"/>
    <property type="match status" value="1"/>
</dbReference>
<reference evidence="10" key="1">
    <citation type="submission" date="2020-04" db="EMBL/GenBank/DDBJ databases">
        <title>Deep metagenomics examines the oral microbiome during advanced dental caries in children, revealing novel taxa and co-occurrences with host molecules.</title>
        <authorList>
            <person name="Baker J.L."/>
            <person name="Morton J.T."/>
            <person name="Dinis M."/>
            <person name="Alvarez R."/>
            <person name="Tran N.C."/>
            <person name="Knight R."/>
            <person name="Edlund A."/>
        </authorList>
    </citation>
    <scope>NUCLEOTIDE SEQUENCE</scope>
    <source>
        <strain evidence="10">JCVI_24_bin.8</strain>
    </source>
</reference>
<organism evidence="10 11">
    <name type="scientific">Mogibacterium diversum</name>
    <dbReference type="NCBI Taxonomy" id="114527"/>
    <lineage>
        <taxon>Bacteria</taxon>
        <taxon>Bacillati</taxon>
        <taxon>Bacillota</taxon>
        <taxon>Clostridia</taxon>
        <taxon>Peptostreptococcales</taxon>
        <taxon>Anaerovoracaceae</taxon>
        <taxon>Mogibacterium</taxon>
    </lineage>
</organism>
<name>A0A930HD10_9FIRM</name>
<evidence type="ECO:0000259" key="8">
    <source>
        <dbReference type="Pfam" id="PF02687"/>
    </source>
</evidence>
<comment type="caution">
    <text evidence="10">The sequence shown here is derived from an EMBL/GenBank/DDBJ whole genome shotgun (WGS) entry which is preliminary data.</text>
</comment>
<dbReference type="InterPro" id="IPR025857">
    <property type="entry name" value="MacB_PCD"/>
</dbReference>
<evidence type="ECO:0000259" key="9">
    <source>
        <dbReference type="Pfam" id="PF12704"/>
    </source>
</evidence>
<protein>
    <submittedName>
        <fullName evidence="10">ABC transporter permease</fullName>
    </submittedName>
</protein>
<keyword evidence="5 7" id="KW-0472">Membrane</keyword>
<feature type="transmembrane region" description="Helical" evidence="7">
    <location>
        <begin position="287"/>
        <end position="309"/>
    </location>
</feature>
<dbReference type="Proteomes" id="UP000722050">
    <property type="component" value="Unassembled WGS sequence"/>
</dbReference>
<evidence type="ECO:0000256" key="6">
    <source>
        <dbReference type="ARBA" id="ARBA00038076"/>
    </source>
</evidence>
<sequence>SFYLQYKRDTEHVKTLNAELICNSRFLTDAEINKVNKLQDGKAWNVKVSIDDTLPYSSGIPVSVVGMNNLKGLNENIIKGHFLRSDKSRKKLTCIISQKLAEQLRKNTGDTINIRGINVTISGIYSSITNDQSIKMSYGTMRQIYDGCYYQHNFTGDNSTMDDLQRTLEEMDENVMIFETEDKLSEKNQVKNFILEMIGTRMFAGAFAVAAGVINIFILMISEIEERKSRYALMLAVGARRKHIFIDLVSRYLYDIIAAAILMIISFKRISTMFNLSDEVYFDYPAIIAVFIASVALLFMVSALGVKYIEKKPLQILLKEGGNGC</sequence>
<dbReference type="GO" id="GO:0022857">
    <property type="term" value="F:transmembrane transporter activity"/>
    <property type="evidence" value="ECO:0007669"/>
    <property type="project" value="TreeGrafter"/>
</dbReference>
<feature type="transmembrane region" description="Helical" evidence="7">
    <location>
        <begin position="202"/>
        <end position="224"/>
    </location>
</feature>
<evidence type="ECO:0000313" key="11">
    <source>
        <dbReference type="Proteomes" id="UP000722050"/>
    </source>
</evidence>
<keyword evidence="2" id="KW-1003">Cell membrane</keyword>
<gene>
    <name evidence="10" type="ORF">HXM71_04555</name>
</gene>
<evidence type="ECO:0000256" key="1">
    <source>
        <dbReference type="ARBA" id="ARBA00004651"/>
    </source>
</evidence>
<dbReference type="Pfam" id="PF02687">
    <property type="entry name" value="FtsX"/>
    <property type="match status" value="1"/>
</dbReference>
<evidence type="ECO:0000256" key="5">
    <source>
        <dbReference type="ARBA" id="ARBA00023136"/>
    </source>
</evidence>
<evidence type="ECO:0000313" key="10">
    <source>
        <dbReference type="EMBL" id="MBF1352373.1"/>
    </source>
</evidence>
<dbReference type="GO" id="GO:0005886">
    <property type="term" value="C:plasma membrane"/>
    <property type="evidence" value="ECO:0007669"/>
    <property type="project" value="UniProtKB-SubCell"/>
</dbReference>